<keyword evidence="2" id="KW-1185">Reference proteome</keyword>
<dbReference type="Proteomes" id="UP001177140">
    <property type="component" value="Unassembled WGS sequence"/>
</dbReference>
<organism evidence="1 2">
    <name type="scientific">Papaver nudicaule</name>
    <name type="common">Iceland poppy</name>
    <dbReference type="NCBI Taxonomy" id="74823"/>
    <lineage>
        <taxon>Eukaryota</taxon>
        <taxon>Viridiplantae</taxon>
        <taxon>Streptophyta</taxon>
        <taxon>Embryophyta</taxon>
        <taxon>Tracheophyta</taxon>
        <taxon>Spermatophyta</taxon>
        <taxon>Magnoliopsida</taxon>
        <taxon>Ranunculales</taxon>
        <taxon>Papaveraceae</taxon>
        <taxon>Papaveroideae</taxon>
        <taxon>Papaver</taxon>
    </lineage>
</organism>
<comment type="caution">
    <text evidence="1">The sequence shown here is derived from an EMBL/GenBank/DDBJ whole genome shotgun (WGS) entry which is preliminary data.</text>
</comment>
<evidence type="ECO:0000313" key="1">
    <source>
        <dbReference type="EMBL" id="MCL7026516.1"/>
    </source>
</evidence>
<proteinExistence type="predicted"/>
<dbReference type="EMBL" id="JAJJMA010057666">
    <property type="protein sequence ID" value="MCL7026516.1"/>
    <property type="molecule type" value="Genomic_DNA"/>
</dbReference>
<sequence>MVDVLGSCKQQGLFLDKKCGNHLLSNLDGLPSRAELLRARFSDTIMKAELFCGLRDETNESVRIHKEKKLLEKLLLEQQ</sequence>
<protein>
    <submittedName>
        <fullName evidence="1">Uncharacterized protein</fullName>
    </submittedName>
</protein>
<dbReference type="AlphaFoldDB" id="A0AA41RZY0"/>
<reference evidence="1" key="1">
    <citation type="submission" date="2022-03" db="EMBL/GenBank/DDBJ databases">
        <title>A functionally conserved STORR gene fusion in Papaver species that diverged 16.8 million years ago.</title>
        <authorList>
            <person name="Catania T."/>
        </authorList>
    </citation>
    <scope>NUCLEOTIDE SEQUENCE</scope>
    <source>
        <strain evidence="1">S-191538</strain>
    </source>
</reference>
<gene>
    <name evidence="1" type="ORF">MKW94_016859</name>
</gene>
<feature type="non-terminal residue" evidence="1">
    <location>
        <position position="79"/>
    </location>
</feature>
<accession>A0AA41RZY0</accession>
<evidence type="ECO:0000313" key="2">
    <source>
        <dbReference type="Proteomes" id="UP001177140"/>
    </source>
</evidence>
<name>A0AA41RZY0_PAPNU</name>